<sequence length="816" mass="80893">MTALAWSQVRAHPARLAAVLLAIVLGTAFLAATSVFAATSAAGLRVVAAAPLTAADVVVDHDPEADDQEPAWPGLVADHPDVTAVTPVHARTVELATDDQRATANVYSVADAPSLRWFDLAAGAWPAAADEVVADTATLSTAGLTVGDTVRLTAARGTGEESRVTVVGAADLGFRPLTGVQYQLYASEDFFGTDTPVSALARVADGASAEATAAELDTDLPRGLSAMTAEEQSEMAADRFAGGARQLDLLLLAFALVALLAAAVVITNTFTVVLAQRRRDTALLRLVGATRSQVRGLVVAEASITGTAGALLGVAVGAGAGYAGASMMGLTGAGLHVNAPALAGSFLVGVAVTVCAAWFPARRAAGTPPVEALRSASVAGAARLGPLHAVGAATALLGTAAMVAGAASHSLPWAVAGGSAGAIGLLMVLRHVISRLLAAAYPLLRRVGGVAGLAGANLRRDTGRAATATLSLVLGLALISALATASATGRATIDSDLRDRYPVDVSARADTGSVAPGTLDSIAGLDSLETVEAVRTAESEVGGLGPVLLVGLSPHLARTTGADELTGGGSGPPVMLVSGDQLTALGAAAGETASVTVDGAARTFTLVPSALATASGVPAPVVRADVLEALDPGADRGMVWGVAAPGADRDALAEQMSRIAAADSAVTLSGALSERRDITEILDVLVGLSLAMLAVTVVIAAAGVANTLGLSVLERTRESALLRALGLTRSGLRGALAVEAVVITVLGALLGVLIGVPYGVVGVDAVVGDTAPLVVSVPWDGLGLVLLASLAVGAVATVAPARRAVRVAPAEGLGGA</sequence>
<comment type="caution">
    <text evidence="9">The sequence shown here is derived from an EMBL/GenBank/DDBJ whole genome shotgun (WGS) entry which is preliminary data.</text>
</comment>
<gene>
    <name evidence="9" type="ORF">Q8791_17435</name>
</gene>
<proteinExistence type="inferred from homology"/>
<dbReference type="PANTHER" id="PTHR30572">
    <property type="entry name" value="MEMBRANE COMPONENT OF TRANSPORTER-RELATED"/>
    <property type="match status" value="1"/>
</dbReference>
<feature type="transmembrane region" description="Helical" evidence="7">
    <location>
        <begin position="342"/>
        <end position="361"/>
    </location>
</feature>
<organism evidence="9 10">
    <name type="scientific">Nocardiopsis codii</name>
    <dbReference type="NCBI Taxonomy" id="3065942"/>
    <lineage>
        <taxon>Bacteria</taxon>
        <taxon>Bacillati</taxon>
        <taxon>Actinomycetota</taxon>
        <taxon>Actinomycetes</taxon>
        <taxon>Streptosporangiales</taxon>
        <taxon>Nocardiopsidaceae</taxon>
        <taxon>Nocardiopsis</taxon>
    </lineage>
</organism>
<evidence type="ECO:0000256" key="2">
    <source>
        <dbReference type="ARBA" id="ARBA00022475"/>
    </source>
</evidence>
<keyword evidence="5 7" id="KW-0472">Membrane</keyword>
<dbReference type="InterPro" id="IPR050250">
    <property type="entry name" value="Macrolide_Exporter_MacB"/>
</dbReference>
<dbReference type="RefSeq" id="WP_330092774.1">
    <property type="nucleotide sequence ID" value="NZ_JAUZMY010000016.1"/>
</dbReference>
<evidence type="ECO:0000256" key="4">
    <source>
        <dbReference type="ARBA" id="ARBA00022989"/>
    </source>
</evidence>
<evidence type="ECO:0000259" key="8">
    <source>
        <dbReference type="Pfam" id="PF02687"/>
    </source>
</evidence>
<feature type="transmembrane region" description="Helical" evidence="7">
    <location>
        <begin position="382"/>
        <end position="404"/>
    </location>
</feature>
<dbReference type="Proteomes" id="UP001356095">
    <property type="component" value="Unassembled WGS sequence"/>
</dbReference>
<feature type="transmembrane region" description="Helical" evidence="7">
    <location>
        <begin position="296"/>
        <end position="322"/>
    </location>
</feature>
<evidence type="ECO:0000313" key="10">
    <source>
        <dbReference type="Proteomes" id="UP001356095"/>
    </source>
</evidence>
<name>A0ABU7K9T2_9ACTN</name>
<accession>A0ABU7K9T2</accession>
<evidence type="ECO:0000256" key="5">
    <source>
        <dbReference type="ARBA" id="ARBA00023136"/>
    </source>
</evidence>
<keyword evidence="10" id="KW-1185">Reference proteome</keyword>
<feature type="transmembrane region" description="Helical" evidence="7">
    <location>
        <begin position="781"/>
        <end position="799"/>
    </location>
</feature>
<feature type="transmembrane region" description="Helical" evidence="7">
    <location>
        <begin position="734"/>
        <end position="761"/>
    </location>
</feature>
<reference evidence="9 10" key="1">
    <citation type="submission" date="2023-08" db="EMBL/GenBank/DDBJ databases">
        <authorList>
            <person name="Girao M."/>
            <person name="Carvalho M.F."/>
        </authorList>
    </citation>
    <scope>NUCLEOTIDE SEQUENCE [LARGE SCALE GENOMIC DNA]</scope>
    <source>
        <strain evidence="9 10">CT-R113</strain>
    </source>
</reference>
<keyword evidence="4 7" id="KW-1133">Transmembrane helix</keyword>
<feature type="transmembrane region" description="Helical" evidence="7">
    <location>
        <begin position="410"/>
        <end position="429"/>
    </location>
</feature>
<dbReference type="EMBL" id="JAUZMY010000016">
    <property type="protein sequence ID" value="MEE2039000.1"/>
    <property type="molecule type" value="Genomic_DNA"/>
</dbReference>
<evidence type="ECO:0000256" key="7">
    <source>
        <dbReference type="SAM" id="Phobius"/>
    </source>
</evidence>
<comment type="similarity">
    <text evidence="6">Belongs to the ABC-4 integral membrane protein family.</text>
</comment>
<feature type="transmembrane region" description="Helical" evidence="7">
    <location>
        <begin position="684"/>
        <end position="713"/>
    </location>
</feature>
<evidence type="ECO:0000256" key="6">
    <source>
        <dbReference type="ARBA" id="ARBA00038076"/>
    </source>
</evidence>
<protein>
    <submittedName>
        <fullName evidence="9">ABC transporter permease</fullName>
    </submittedName>
</protein>
<evidence type="ECO:0000256" key="3">
    <source>
        <dbReference type="ARBA" id="ARBA00022692"/>
    </source>
</evidence>
<evidence type="ECO:0000313" key="9">
    <source>
        <dbReference type="EMBL" id="MEE2039000.1"/>
    </source>
</evidence>
<dbReference type="InterPro" id="IPR003838">
    <property type="entry name" value="ABC3_permease_C"/>
</dbReference>
<feature type="domain" description="ABC3 transporter permease C-terminal" evidence="8">
    <location>
        <begin position="253"/>
        <end position="369"/>
    </location>
</feature>
<dbReference type="Pfam" id="PF02687">
    <property type="entry name" value="FtsX"/>
    <property type="match status" value="2"/>
</dbReference>
<dbReference type="PANTHER" id="PTHR30572:SF4">
    <property type="entry name" value="ABC TRANSPORTER PERMEASE YTRF"/>
    <property type="match status" value="1"/>
</dbReference>
<comment type="subcellular location">
    <subcellularLocation>
        <location evidence="1">Cell membrane</location>
        <topology evidence="1">Multi-pass membrane protein</topology>
    </subcellularLocation>
</comment>
<feature type="domain" description="ABC3 transporter permease C-terminal" evidence="8">
    <location>
        <begin position="691"/>
        <end position="807"/>
    </location>
</feature>
<keyword evidence="2" id="KW-1003">Cell membrane</keyword>
<keyword evidence="3 7" id="KW-0812">Transmembrane</keyword>
<feature type="transmembrane region" description="Helical" evidence="7">
    <location>
        <begin position="465"/>
        <end position="485"/>
    </location>
</feature>
<evidence type="ECO:0000256" key="1">
    <source>
        <dbReference type="ARBA" id="ARBA00004651"/>
    </source>
</evidence>
<feature type="transmembrane region" description="Helical" evidence="7">
    <location>
        <begin position="249"/>
        <end position="275"/>
    </location>
</feature>